<dbReference type="SUPFAM" id="SSF75005">
    <property type="entry name" value="Arabinanase/levansucrase/invertase"/>
    <property type="match status" value="1"/>
</dbReference>
<comment type="similarity">
    <text evidence="2 7">Belongs to the glycosyl hydrolase 43 family.</text>
</comment>
<organism evidence="9 10">
    <name type="scientific">Alteribacter keqinensis</name>
    <dbReference type="NCBI Taxonomy" id="2483800"/>
    <lineage>
        <taxon>Bacteria</taxon>
        <taxon>Bacillati</taxon>
        <taxon>Bacillota</taxon>
        <taxon>Bacilli</taxon>
        <taxon>Bacillales</taxon>
        <taxon>Bacillaceae</taxon>
        <taxon>Alteribacter</taxon>
    </lineage>
</organism>
<evidence type="ECO:0000313" key="9">
    <source>
        <dbReference type="EMBL" id="RNA68060.1"/>
    </source>
</evidence>
<dbReference type="GO" id="GO:0005975">
    <property type="term" value="P:carbohydrate metabolic process"/>
    <property type="evidence" value="ECO:0007669"/>
    <property type="project" value="InterPro"/>
</dbReference>
<dbReference type="InterPro" id="IPR006710">
    <property type="entry name" value="Glyco_hydro_43"/>
</dbReference>
<evidence type="ECO:0000256" key="3">
    <source>
        <dbReference type="ARBA" id="ARBA00022801"/>
    </source>
</evidence>
<feature type="active site" description="Proton acceptor" evidence="5">
    <location>
        <position position="58"/>
    </location>
</feature>
<dbReference type="CDD" id="cd18616">
    <property type="entry name" value="GH43_ABN-like"/>
    <property type="match status" value="1"/>
</dbReference>
<evidence type="ECO:0000256" key="7">
    <source>
        <dbReference type="RuleBase" id="RU361187"/>
    </source>
</evidence>
<sequence length="356" mass="39421">MQHSGEKKKVNGRRIGIAALALVVSSGILFYFLFEREKDSAAVGTEYQNPVFEPVIADPSIIKAEDGFYYVYGTEDNWGDGMGSRVVPIVRSRNLTDWEYVGEAFHEKPDWKEDGGIWAPDISFFNGKYYLYYSQSTWGDANPAVGVAVSDAPEGPFEDQGKLFDSEEIGVPNSIDPQLYVDEGTPYLFWGSWYGIWGIELTEDGLGYTGEKFQIAGTDFEAPYIIEREGSFYFFGSKGSCCEGQWSEYRVSVGKADNLKGPYLDKEGNDLNESSGSLILTGSDAFAGPGHNAVITDEAGEDWMIYHAIDKENPWIGSGVTRRPLMLDRIVWNDGWPEIENGSPGSGLQEGPVTNE</sequence>
<dbReference type="PANTHER" id="PTHR43301">
    <property type="entry name" value="ARABINAN ENDO-1,5-ALPHA-L-ARABINOSIDASE"/>
    <property type="match status" value="1"/>
</dbReference>
<dbReference type="EMBL" id="RHIB01000002">
    <property type="protein sequence ID" value="RNA68060.1"/>
    <property type="molecule type" value="Genomic_DNA"/>
</dbReference>
<dbReference type="InterPro" id="IPR023296">
    <property type="entry name" value="Glyco_hydro_beta-prop_sf"/>
</dbReference>
<dbReference type="PANTHER" id="PTHR43301:SF3">
    <property type="entry name" value="ARABINAN ENDO-1,5-ALPHA-L-ARABINOSIDASE A-RELATED"/>
    <property type="match status" value="1"/>
</dbReference>
<keyword evidence="8" id="KW-0472">Membrane</keyword>
<keyword evidence="10" id="KW-1185">Reference proteome</keyword>
<keyword evidence="8" id="KW-1133">Transmembrane helix</keyword>
<evidence type="ECO:0000256" key="6">
    <source>
        <dbReference type="PIRSR" id="PIRSR606710-2"/>
    </source>
</evidence>
<dbReference type="Pfam" id="PF04616">
    <property type="entry name" value="Glyco_hydro_43"/>
    <property type="match status" value="1"/>
</dbReference>
<name>A0A3M7TST3_9BACI</name>
<evidence type="ECO:0000256" key="2">
    <source>
        <dbReference type="ARBA" id="ARBA00009865"/>
    </source>
</evidence>
<dbReference type="Gene3D" id="2.115.10.20">
    <property type="entry name" value="Glycosyl hydrolase domain, family 43"/>
    <property type="match status" value="1"/>
</dbReference>
<feature type="site" description="Important for catalytic activity, responsible for pKa modulation of the active site Glu and correct orientation of both the proton donor and substrate" evidence="6">
    <location>
        <position position="176"/>
    </location>
</feature>
<evidence type="ECO:0000256" key="5">
    <source>
        <dbReference type="PIRSR" id="PIRSR606710-1"/>
    </source>
</evidence>
<dbReference type="Proteomes" id="UP000278746">
    <property type="component" value="Unassembled WGS sequence"/>
</dbReference>
<evidence type="ECO:0000256" key="4">
    <source>
        <dbReference type="ARBA" id="ARBA00023295"/>
    </source>
</evidence>
<evidence type="ECO:0000256" key="8">
    <source>
        <dbReference type="SAM" id="Phobius"/>
    </source>
</evidence>
<dbReference type="OrthoDB" id="9801455at2"/>
<dbReference type="AlphaFoldDB" id="A0A3M7TST3"/>
<gene>
    <name evidence="9" type="ORF">EBO34_13110</name>
</gene>
<protein>
    <submittedName>
        <fullName evidence="9">Arabinan endo-1,5-alpha-L-arabinosidase</fullName>
    </submittedName>
</protein>
<keyword evidence="4 7" id="KW-0326">Glycosidase</keyword>
<evidence type="ECO:0000313" key="10">
    <source>
        <dbReference type="Proteomes" id="UP000278746"/>
    </source>
</evidence>
<dbReference type="InterPro" id="IPR050727">
    <property type="entry name" value="GH43_arabinanases"/>
</dbReference>
<evidence type="ECO:0000256" key="1">
    <source>
        <dbReference type="ARBA" id="ARBA00004834"/>
    </source>
</evidence>
<dbReference type="GO" id="GO:0004553">
    <property type="term" value="F:hydrolase activity, hydrolyzing O-glycosyl compounds"/>
    <property type="evidence" value="ECO:0007669"/>
    <property type="project" value="InterPro"/>
</dbReference>
<keyword evidence="3 7" id="KW-0378">Hydrolase</keyword>
<comment type="pathway">
    <text evidence="1">Glycan metabolism; L-arabinan degradation.</text>
</comment>
<reference evidence="9 10" key="1">
    <citation type="submission" date="2018-10" db="EMBL/GenBank/DDBJ databases">
        <title>Bacillus Keqinensis sp. nov., a moderately halophilic bacterium isolated from a saline-alkaline lake.</title>
        <authorList>
            <person name="Wang H."/>
        </authorList>
    </citation>
    <scope>NUCLEOTIDE SEQUENCE [LARGE SCALE GENOMIC DNA]</scope>
    <source>
        <strain evidence="9 10">KQ-3</strain>
    </source>
</reference>
<proteinExistence type="inferred from homology"/>
<comment type="caution">
    <text evidence="9">The sequence shown here is derived from an EMBL/GenBank/DDBJ whole genome shotgun (WGS) entry which is preliminary data.</text>
</comment>
<feature type="transmembrane region" description="Helical" evidence="8">
    <location>
        <begin position="15"/>
        <end position="34"/>
    </location>
</feature>
<accession>A0A3M7TST3</accession>
<keyword evidence="8" id="KW-0812">Transmembrane</keyword>
<feature type="active site" description="Proton donor" evidence="5">
    <location>
        <position position="221"/>
    </location>
</feature>